<evidence type="ECO:0000259" key="1">
    <source>
        <dbReference type="PROSITE" id="PS51352"/>
    </source>
</evidence>
<dbReference type="InterPro" id="IPR036249">
    <property type="entry name" value="Thioredoxin-like_sf"/>
</dbReference>
<dbReference type="RefSeq" id="WP_073050080.1">
    <property type="nucleotide sequence ID" value="NZ_FQZL01000022.1"/>
</dbReference>
<dbReference type="SUPFAM" id="SSF52833">
    <property type="entry name" value="Thioredoxin-like"/>
    <property type="match status" value="1"/>
</dbReference>
<gene>
    <name evidence="2" type="ORF">SAMN02745751_02680</name>
</gene>
<dbReference type="Proteomes" id="UP000184052">
    <property type="component" value="Unassembled WGS sequence"/>
</dbReference>
<name>A0A1M6JP12_9FIRM</name>
<dbReference type="AlphaFoldDB" id="A0A1M6JP12"/>
<dbReference type="PROSITE" id="PS51352">
    <property type="entry name" value="THIOREDOXIN_2"/>
    <property type="match status" value="1"/>
</dbReference>
<dbReference type="STRING" id="1121476.SAMN02745751_02680"/>
<organism evidence="2 3">
    <name type="scientific">Dethiosulfatibacter aminovorans DSM 17477</name>
    <dbReference type="NCBI Taxonomy" id="1121476"/>
    <lineage>
        <taxon>Bacteria</taxon>
        <taxon>Bacillati</taxon>
        <taxon>Bacillota</taxon>
        <taxon>Tissierellia</taxon>
        <taxon>Dethiosulfatibacter</taxon>
    </lineage>
</organism>
<sequence>MKLNVGDSMPEFKYSTAYDSNIDYLDEIRGKQAALFFLRYYGCTVCQLDLLEIEEHANEFISNDIDLKVVLQSDPGMMRDNLIKKPLSYDIICDPDMELYKRFEIVPAKSKIKLLSCSTIRKVARAQKSGLKHGEYEGEEMQLPAVFAIDKSGKISYSKYAKDLADIPTAEELLKIMM</sequence>
<dbReference type="OrthoDB" id="9809746at2"/>
<evidence type="ECO:0000313" key="3">
    <source>
        <dbReference type="Proteomes" id="UP000184052"/>
    </source>
</evidence>
<reference evidence="2 3" key="1">
    <citation type="submission" date="2016-11" db="EMBL/GenBank/DDBJ databases">
        <authorList>
            <person name="Jaros S."/>
            <person name="Januszkiewicz K."/>
            <person name="Wedrychowicz H."/>
        </authorList>
    </citation>
    <scope>NUCLEOTIDE SEQUENCE [LARGE SCALE GENOMIC DNA]</scope>
    <source>
        <strain evidence="2 3">DSM 17477</strain>
    </source>
</reference>
<accession>A0A1M6JP12</accession>
<dbReference type="InterPro" id="IPR013766">
    <property type="entry name" value="Thioredoxin_domain"/>
</dbReference>
<feature type="domain" description="Thioredoxin" evidence="1">
    <location>
        <begin position="3"/>
        <end position="178"/>
    </location>
</feature>
<dbReference type="Pfam" id="PF00578">
    <property type="entry name" value="AhpC-TSA"/>
    <property type="match status" value="1"/>
</dbReference>
<dbReference type="EMBL" id="FQZL01000022">
    <property type="protein sequence ID" value="SHJ48499.1"/>
    <property type="molecule type" value="Genomic_DNA"/>
</dbReference>
<proteinExistence type="predicted"/>
<dbReference type="Gene3D" id="3.40.30.10">
    <property type="entry name" value="Glutaredoxin"/>
    <property type="match status" value="1"/>
</dbReference>
<keyword evidence="3" id="KW-1185">Reference proteome</keyword>
<dbReference type="GO" id="GO:0016491">
    <property type="term" value="F:oxidoreductase activity"/>
    <property type="evidence" value="ECO:0007669"/>
    <property type="project" value="InterPro"/>
</dbReference>
<dbReference type="GO" id="GO:0016209">
    <property type="term" value="F:antioxidant activity"/>
    <property type="evidence" value="ECO:0007669"/>
    <property type="project" value="InterPro"/>
</dbReference>
<evidence type="ECO:0000313" key="2">
    <source>
        <dbReference type="EMBL" id="SHJ48499.1"/>
    </source>
</evidence>
<dbReference type="InterPro" id="IPR000866">
    <property type="entry name" value="AhpC/TSA"/>
</dbReference>
<protein>
    <submittedName>
        <fullName evidence="2">Peroxiredoxin</fullName>
    </submittedName>
</protein>